<protein>
    <submittedName>
        <fullName evidence="9">SET domain-containing protein-lysine N-methyltransferase</fullName>
    </submittedName>
</protein>
<dbReference type="EMBL" id="NJIH01000003">
    <property type="protein sequence ID" value="OWT63754.1"/>
    <property type="molecule type" value="Genomic_DNA"/>
</dbReference>
<evidence type="ECO:0000313" key="9">
    <source>
        <dbReference type="EMBL" id="OWT63754.1"/>
    </source>
</evidence>
<dbReference type="OrthoDB" id="9790349at2"/>
<feature type="domain" description="SET" evidence="7">
    <location>
        <begin position="7"/>
        <end position="121"/>
    </location>
</feature>
<evidence type="ECO:0000256" key="3">
    <source>
        <dbReference type="ARBA" id="ARBA00022603"/>
    </source>
</evidence>
<dbReference type="PROSITE" id="PS50280">
    <property type="entry name" value="SET"/>
    <property type="match status" value="1"/>
</dbReference>
<comment type="caution">
    <text evidence="9">The sequence shown here is derived from an EMBL/GenBank/DDBJ whole genome shotgun (WGS) entry which is preliminary data.</text>
</comment>
<evidence type="ECO:0000259" key="7">
    <source>
        <dbReference type="PROSITE" id="PS50280"/>
    </source>
</evidence>
<dbReference type="Pfam" id="PF00856">
    <property type="entry name" value="SET"/>
    <property type="match status" value="1"/>
</dbReference>
<dbReference type="InterPro" id="IPR046341">
    <property type="entry name" value="SET_dom_sf"/>
</dbReference>
<keyword evidence="5" id="KW-0949">S-adenosyl-L-methionine</keyword>
<feature type="domain" description="Post-SET" evidence="8">
    <location>
        <begin position="134"/>
        <end position="150"/>
    </location>
</feature>
<dbReference type="AlphaFoldDB" id="A0A225MR44"/>
<feature type="region of interest" description="Disordered" evidence="6">
    <location>
        <begin position="153"/>
        <end position="207"/>
    </location>
</feature>
<evidence type="ECO:0000256" key="5">
    <source>
        <dbReference type="ARBA" id="ARBA00022691"/>
    </source>
</evidence>
<dbReference type="GO" id="GO:0005694">
    <property type="term" value="C:chromosome"/>
    <property type="evidence" value="ECO:0007669"/>
    <property type="project" value="UniProtKB-SubCell"/>
</dbReference>
<dbReference type="InterPro" id="IPR003616">
    <property type="entry name" value="Post-SET_dom"/>
</dbReference>
<dbReference type="RefSeq" id="WP_088602333.1">
    <property type="nucleotide sequence ID" value="NZ_NJIH01000003.1"/>
</dbReference>
<dbReference type="Gene3D" id="2.170.270.10">
    <property type="entry name" value="SET domain"/>
    <property type="match status" value="1"/>
</dbReference>
<sequence>MTRSSAPWHAVRKSTLHGNGVFAARHIPAGTRIVEYGGRRISNEQADALHPVNPDDPFHTFFFALSSGKVIDGGKRGNDARWINHSCSPNCEARENAAGERVFIVALRDIEPGEELFYDYGLVLDERLTKKLKEQYRCLCGTPECRGTMLALPDKKEKKEKKAGKEKEDREDKEDKKQEQKKEKKEKKGKKDKKKRAAKNKDKDAQD</sequence>
<feature type="compositionally biased region" description="Basic residues" evidence="6">
    <location>
        <begin position="184"/>
        <end position="198"/>
    </location>
</feature>
<accession>A0A225MR44</accession>
<keyword evidence="2" id="KW-0158">Chromosome</keyword>
<organism evidence="9 10">
    <name type="scientific">Candidimonas nitroreducens</name>
    <dbReference type="NCBI Taxonomy" id="683354"/>
    <lineage>
        <taxon>Bacteria</taxon>
        <taxon>Pseudomonadati</taxon>
        <taxon>Pseudomonadota</taxon>
        <taxon>Betaproteobacteria</taxon>
        <taxon>Burkholderiales</taxon>
        <taxon>Alcaligenaceae</taxon>
        <taxon>Candidimonas</taxon>
    </lineage>
</organism>
<dbReference type="GO" id="GO:0008168">
    <property type="term" value="F:methyltransferase activity"/>
    <property type="evidence" value="ECO:0007669"/>
    <property type="project" value="UniProtKB-KW"/>
</dbReference>
<dbReference type="InterPro" id="IPR001214">
    <property type="entry name" value="SET_dom"/>
</dbReference>
<keyword evidence="10" id="KW-1185">Reference proteome</keyword>
<dbReference type="Proteomes" id="UP000214603">
    <property type="component" value="Unassembled WGS sequence"/>
</dbReference>
<proteinExistence type="predicted"/>
<evidence type="ECO:0000256" key="6">
    <source>
        <dbReference type="SAM" id="MobiDB-lite"/>
    </source>
</evidence>
<reference evidence="10" key="1">
    <citation type="submission" date="2017-06" db="EMBL/GenBank/DDBJ databases">
        <title>Herbaspirillum phytohormonus sp. nov., isolated from the root nodule of Robinia pseudoacacia in lead-zinc mine.</title>
        <authorList>
            <person name="Fan M."/>
            <person name="Lin Y."/>
        </authorList>
    </citation>
    <scope>NUCLEOTIDE SEQUENCE [LARGE SCALE GENOMIC DNA]</scope>
    <source>
        <strain evidence="10">SC-089</strain>
    </source>
</reference>
<evidence type="ECO:0000259" key="8">
    <source>
        <dbReference type="PROSITE" id="PS50868"/>
    </source>
</evidence>
<comment type="subcellular location">
    <subcellularLocation>
        <location evidence="1">Chromosome</location>
    </subcellularLocation>
</comment>
<gene>
    <name evidence="9" type="ORF">CEY11_05415</name>
</gene>
<evidence type="ECO:0000256" key="1">
    <source>
        <dbReference type="ARBA" id="ARBA00004286"/>
    </source>
</evidence>
<dbReference type="SMART" id="SM00317">
    <property type="entry name" value="SET"/>
    <property type="match status" value="1"/>
</dbReference>
<dbReference type="SUPFAM" id="SSF82199">
    <property type="entry name" value="SET domain"/>
    <property type="match status" value="1"/>
</dbReference>
<evidence type="ECO:0000256" key="2">
    <source>
        <dbReference type="ARBA" id="ARBA00022454"/>
    </source>
</evidence>
<name>A0A225MR44_9BURK</name>
<evidence type="ECO:0000313" key="10">
    <source>
        <dbReference type="Proteomes" id="UP000214603"/>
    </source>
</evidence>
<feature type="compositionally biased region" description="Basic and acidic residues" evidence="6">
    <location>
        <begin position="163"/>
        <end position="183"/>
    </location>
</feature>
<keyword evidence="4 9" id="KW-0808">Transferase</keyword>
<keyword evidence="3 9" id="KW-0489">Methyltransferase</keyword>
<evidence type="ECO:0000256" key="4">
    <source>
        <dbReference type="ARBA" id="ARBA00022679"/>
    </source>
</evidence>
<dbReference type="PANTHER" id="PTHR22884">
    <property type="entry name" value="SET DOMAIN PROTEINS"/>
    <property type="match status" value="1"/>
</dbReference>
<dbReference type="PROSITE" id="PS50868">
    <property type="entry name" value="POST_SET"/>
    <property type="match status" value="1"/>
</dbReference>
<dbReference type="InterPro" id="IPR050777">
    <property type="entry name" value="SET2_Histone-Lys_MeTrsfase"/>
</dbReference>
<dbReference type="GO" id="GO:0032259">
    <property type="term" value="P:methylation"/>
    <property type="evidence" value="ECO:0007669"/>
    <property type="project" value="UniProtKB-KW"/>
</dbReference>